<feature type="domain" description="BACON" evidence="1">
    <location>
        <begin position="144"/>
        <end position="199"/>
    </location>
</feature>
<evidence type="ECO:0000313" key="3">
    <source>
        <dbReference type="Proteomes" id="UP000627292"/>
    </source>
</evidence>
<reference evidence="2" key="2">
    <citation type="submission" date="2020-09" db="EMBL/GenBank/DDBJ databases">
        <authorList>
            <person name="Sun Q."/>
            <person name="Zhou Y."/>
        </authorList>
    </citation>
    <scope>NUCLEOTIDE SEQUENCE</scope>
    <source>
        <strain evidence="2">CGMCC 1.15290</strain>
    </source>
</reference>
<dbReference type="Pfam" id="PF13620">
    <property type="entry name" value="CarboxypepD_reg"/>
    <property type="match status" value="1"/>
</dbReference>
<accession>A0A917IY87</accession>
<dbReference type="Gene3D" id="2.60.40.1120">
    <property type="entry name" value="Carboxypeptidase-like, regulatory domain"/>
    <property type="match status" value="1"/>
</dbReference>
<dbReference type="CDD" id="cd14948">
    <property type="entry name" value="BACON"/>
    <property type="match status" value="1"/>
</dbReference>
<dbReference type="InterPro" id="IPR013784">
    <property type="entry name" value="Carb-bd-like_fold"/>
</dbReference>
<dbReference type="InterPro" id="IPR015943">
    <property type="entry name" value="WD40/YVTN_repeat-like_dom_sf"/>
</dbReference>
<name>A0A917IY87_9BACT</name>
<evidence type="ECO:0000259" key="1">
    <source>
        <dbReference type="Pfam" id="PF13004"/>
    </source>
</evidence>
<sequence length="609" mass="67889">MRFRFWFLLLIAGISFHCKKDEQPANEGPQLWPSGVVSGKITDEHGQLLTKAVVTASGNGTTATMQAANGKYLFDSLASGRYTLVVKREGYIETTASVDVGRDTVAQDFVLKAGTAYFNVLFDTLLIAHPFAVPYTVKIASNTRWVVSSGQSWITPSKAEGSGDDSVIVRVAASTEDTTREGMVVLQAGSFIKKIVVKQLANVMLKQLLPVPGNTVAKTSDSVALIFNQPVKIKSITPHYTYCSSGISSSYAGNKVTFSYGCAALGGDYQFTIVTENSLGDQYTFNDKVAFYEHAIDITGSIKNYFVNDADNSYWVITDHPNAMYKVDMTSFEVLHKYDLPGEPAMFTINPYNNKIYLAYNRSAKLYVLNQNGTTEQVIDITRDASRHLSEYYGPYIYPRALTFTKSGKGMIWLGDSYSDAYYWFIDATDNHRIWYEELAGSSVLYNEGKVNHDQTKLILSGYGRDATITTFDPQQMKMSTFQPGSSYEGRFIARSRKNDYVFSALLYSQLVANPVTGYLSQKTNFDNRFNGNADFCYQPGKEQNVYYADDGIVQVVDYATRTTPVILDAISYLKGTTATLDGKHLIFNRHDGNYNARLIQVPAAWFNY</sequence>
<dbReference type="SUPFAM" id="SSF50998">
    <property type="entry name" value="Quinoprotein alcohol dehydrogenase-like"/>
    <property type="match status" value="1"/>
</dbReference>
<dbReference type="Gene3D" id="2.130.10.10">
    <property type="entry name" value="YVTN repeat-like/Quinoprotein amine dehydrogenase"/>
    <property type="match status" value="1"/>
</dbReference>
<comment type="caution">
    <text evidence="2">The sequence shown here is derived from an EMBL/GenBank/DDBJ whole genome shotgun (WGS) entry which is preliminary data.</text>
</comment>
<evidence type="ECO:0000313" key="2">
    <source>
        <dbReference type="EMBL" id="GGH67940.1"/>
    </source>
</evidence>
<dbReference type="Pfam" id="PF13004">
    <property type="entry name" value="BACON"/>
    <property type="match status" value="1"/>
</dbReference>
<dbReference type="SUPFAM" id="SSF49452">
    <property type="entry name" value="Starch-binding domain-like"/>
    <property type="match status" value="1"/>
</dbReference>
<dbReference type="InterPro" id="IPR024361">
    <property type="entry name" value="BACON"/>
</dbReference>
<dbReference type="Proteomes" id="UP000627292">
    <property type="component" value="Unassembled WGS sequence"/>
</dbReference>
<dbReference type="InterPro" id="IPR011047">
    <property type="entry name" value="Quinoprotein_ADH-like_sf"/>
</dbReference>
<dbReference type="InterPro" id="IPR013783">
    <property type="entry name" value="Ig-like_fold"/>
</dbReference>
<dbReference type="GO" id="GO:0030246">
    <property type="term" value="F:carbohydrate binding"/>
    <property type="evidence" value="ECO:0007669"/>
    <property type="project" value="InterPro"/>
</dbReference>
<organism evidence="2 3">
    <name type="scientific">Filimonas zeae</name>
    <dbReference type="NCBI Taxonomy" id="1737353"/>
    <lineage>
        <taxon>Bacteria</taxon>
        <taxon>Pseudomonadati</taxon>
        <taxon>Bacteroidota</taxon>
        <taxon>Chitinophagia</taxon>
        <taxon>Chitinophagales</taxon>
        <taxon>Chitinophagaceae</taxon>
        <taxon>Filimonas</taxon>
    </lineage>
</organism>
<dbReference type="EMBL" id="BMIB01000002">
    <property type="protein sequence ID" value="GGH67940.1"/>
    <property type="molecule type" value="Genomic_DNA"/>
</dbReference>
<protein>
    <recommendedName>
        <fullName evidence="1">BACON domain-containing protein</fullName>
    </recommendedName>
</protein>
<keyword evidence="3" id="KW-1185">Reference proteome</keyword>
<proteinExistence type="predicted"/>
<dbReference type="Gene3D" id="2.60.40.10">
    <property type="entry name" value="Immunoglobulins"/>
    <property type="match status" value="1"/>
</dbReference>
<gene>
    <name evidence="2" type="ORF">GCM10011379_23720</name>
</gene>
<dbReference type="RefSeq" id="WP_188952319.1">
    <property type="nucleotide sequence ID" value="NZ_BMIB01000002.1"/>
</dbReference>
<dbReference type="AlphaFoldDB" id="A0A917IY87"/>
<reference evidence="2" key="1">
    <citation type="journal article" date="2014" name="Int. J. Syst. Evol. Microbiol.">
        <title>Complete genome sequence of Corynebacterium casei LMG S-19264T (=DSM 44701T), isolated from a smear-ripened cheese.</title>
        <authorList>
            <consortium name="US DOE Joint Genome Institute (JGI-PGF)"/>
            <person name="Walter F."/>
            <person name="Albersmeier A."/>
            <person name="Kalinowski J."/>
            <person name="Ruckert C."/>
        </authorList>
    </citation>
    <scope>NUCLEOTIDE SEQUENCE</scope>
    <source>
        <strain evidence="2">CGMCC 1.15290</strain>
    </source>
</reference>